<name>A0A7J9PCH2_METMI</name>
<evidence type="ECO:0000313" key="3">
    <source>
        <dbReference type="Proteomes" id="UP000568063"/>
    </source>
</evidence>
<dbReference type="EMBL" id="JACDUM010000004">
    <property type="protein sequence ID" value="MBA2860943.1"/>
    <property type="molecule type" value="Genomic_DNA"/>
</dbReference>
<organism evidence="2 3">
    <name type="scientific">Methanococcus maripaludis</name>
    <name type="common">Methanococcus deltae</name>
    <dbReference type="NCBI Taxonomy" id="39152"/>
    <lineage>
        <taxon>Archaea</taxon>
        <taxon>Methanobacteriati</taxon>
        <taxon>Methanobacteriota</taxon>
        <taxon>Methanomada group</taxon>
        <taxon>Methanococci</taxon>
        <taxon>Methanococcales</taxon>
        <taxon>Methanococcaceae</taxon>
        <taxon>Methanococcus</taxon>
    </lineage>
</organism>
<gene>
    <name evidence="2" type="ORF">HNP91_001775</name>
</gene>
<dbReference type="RefSeq" id="WP_258559419.1">
    <property type="nucleotide sequence ID" value="NZ_JACDUM010000004.1"/>
</dbReference>
<feature type="compositionally biased region" description="Basic and acidic residues" evidence="1">
    <location>
        <begin position="31"/>
        <end position="41"/>
    </location>
</feature>
<evidence type="ECO:0000256" key="1">
    <source>
        <dbReference type="SAM" id="MobiDB-lite"/>
    </source>
</evidence>
<dbReference type="AlphaFoldDB" id="A0A7J9PCH2"/>
<feature type="region of interest" description="Disordered" evidence="1">
    <location>
        <begin position="1"/>
        <end position="41"/>
    </location>
</feature>
<dbReference type="Proteomes" id="UP000568063">
    <property type="component" value="Unassembled WGS sequence"/>
</dbReference>
<proteinExistence type="predicted"/>
<evidence type="ECO:0000313" key="2">
    <source>
        <dbReference type="EMBL" id="MBA2860943.1"/>
    </source>
</evidence>
<accession>A0A7J9PCH2</accession>
<protein>
    <submittedName>
        <fullName evidence="2">Uncharacterized protein</fullName>
    </submittedName>
</protein>
<reference evidence="2 3" key="1">
    <citation type="submission" date="2020-07" db="EMBL/GenBank/DDBJ databases">
        <title>Genomic Encyclopedia of Type Strains, Phase IV (KMG-V): Genome sequencing to study the core and pangenomes of soil and plant-associated prokaryotes.</title>
        <authorList>
            <person name="Whitman W."/>
        </authorList>
    </citation>
    <scope>NUCLEOTIDE SEQUENCE [LARGE SCALE GENOMIC DNA]</scope>
    <source>
        <strain evidence="2 3">C9</strain>
    </source>
</reference>
<comment type="caution">
    <text evidence="2">The sequence shown here is derived from an EMBL/GenBank/DDBJ whole genome shotgun (WGS) entry which is preliminary data.</text>
</comment>
<sequence length="41" mass="4768">MAEEKKDKKNTKPANPYDKQPVTKSTTIMKSDTKKKDKKEK</sequence>